<protein>
    <recommendedName>
        <fullName evidence="6">DNA 5'-3' helicase</fullName>
        <ecNumber evidence="6">5.6.2.3</ecNumber>
    </recommendedName>
</protein>
<proteinExistence type="inferred from homology"/>
<keyword evidence="9" id="KW-0347">Helicase</keyword>
<dbReference type="InterPro" id="IPR027417">
    <property type="entry name" value="P-loop_NTPase"/>
</dbReference>
<dbReference type="RefSeq" id="WP_313273158.1">
    <property type="nucleotide sequence ID" value="NZ_JASXSX010000001.1"/>
</dbReference>
<keyword evidence="2" id="KW-0547">Nucleotide-binding</keyword>
<evidence type="ECO:0000256" key="7">
    <source>
        <dbReference type="ARBA" id="ARBA00048954"/>
    </source>
</evidence>
<evidence type="ECO:0000256" key="5">
    <source>
        <dbReference type="ARBA" id="ARBA00038058"/>
    </source>
</evidence>
<evidence type="ECO:0000313" key="9">
    <source>
        <dbReference type="EMBL" id="MDT3767531.1"/>
    </source>
</evidence>
<evidence type="ECO:0000256" key="2">
    <source>
        <dbReference type="ARBA" id="ARBA00022741"/>
    </source>
</evidence>
<dbReference type="SUPFAM" id="SSF52540">
    <property type="entry name" value="P-loop containing nucleoside triphosphate hydrolases"/>
    <property type="match status" value="1"/>
</dbReference>
<reference evidence="9 10" key="1">
    <citation type="submission" date="2023-06" db="EMBL/GenBank/DDBJ databases">
        <title>Draft genome sequence of Gleimia hominis type strain CCUG 57540T.</title>
        <authorList>
            <person name="Salva-Serra F."/>
            <person name="Cardew S."/>
            <person name="Jensie Markopoulos S."/>
            <person name="Ohlen M."/>
            <person name="Inganas E."/>
            <person name="Svensson-Stadler L."/>
            <person name="Moore E.R.B."/>
        </authorList>
    </citation>
    <scope>NUCLEOTIDE SEQUENCE [LARGE SCALE GENOMIC DNA]</scope>
    <source>
        <strain evidence="9 10">CCUG 57540</strain>
    </source>
</reference>
<dbReference type="InterPro" id="IPR014013">
    <property type="entry name" value="Helic_SF1/SF2_ATP-bd_DinG/Rad3"/>
</dbReference>
<dbReference type="Gene3D" id="3.40.50.300">
    <property type="entry name" value="P-loop containing nucleotide triphosphate hydrolases"/>
    <property type="match status" value="2"/>
</dbReference>
<keyword evidence="3 9" id="KW-0378">Hydrolase</keyword>
<dbReference type="PANTHER" id="PTHR11472">
    <property type="entry name" value="DNA REPAIR DEAD HELICASE RAD3/XP-D SUBFAMILY MEMBER"/>
    <property type="match status" value="1"/>
</dbReference>
<comment type="caution">
    <text evidence="9">The sequence shown here is derived from an EMBL/GenBank/DDBJ whole genome shotgun (WGS) entry which is preliminary data.</text>
</comment>
<dbReference type="SMART" id="SM00491">
    <property type="entry name" value="HELICc2"/>
    <property type="match status" value="1"/>
</dbReference>
<dbReference type="EMBL" id="JASXSX010000001">
    <property type="protein sequence ID" value="MDT3767531.1"/>
    <property type="molecule type" value="Genomic_DNA"/>
</dbReference>
<comment type="cofactor">
    <cofactor evidence="1">
        <name>[4Fe-4S] cluster</name>
        <dbReference type="ChEBI" id="CHEBI:49883"/>
    </cofactor>
</comment>
<dbReference type="InterPro" id="IPR045028">
    <property type="entry name" value="DinG/Rad3-like"/>
</dbReference>
<dbReference type="EC" id="5.6.2.3" evidence="6"/>
<dbReference type="Proteomes" id="UP001247542">
    <property type="component" value="Unassembled WGS sequence"/>
</dbReference>
<dbReference type="PROSITE" id="PS51193">
    <property type="entry name" value="HELICASE_ATP_BIND_2"/>
    <property type="match status" value="1"/>
</dbReference>
<keyword evidence="4" id="KW-0067">ATP-binding</keyword>
<evidence type="ECO:0000259" key="8">
    <source>
        <dbReference type="PROSITE" id="PS51193"/>
    </source>
</evidence>
<dbReference type="InterPro" id="IPR014001">
    <property type="entry name" value="Helicase_ATP-bd"/>
</dbReference>
<evidence type="ECO:0000256" key="1">
    <source>
        <dbReference type="ARBA" id="ARBA00001966"/>
    </source>
</evidence>
<dbReference type="PANTHER" id="PTHR11472:SF34">
    <property type="entry name" value="REGULATOR OF TELOMERE ELONGATION HELICASE 1"/>
    <property type="match status" value="1"/>
</dbReference>
<comment type="similarity">
    <text evidence="5">Belongs to the helicase family. DinG subfamily.</text>
</comment>
<dbReference type="InterPro" id="IPR011545">
    <property type="entry name" value="DEAD/DEAH_box_helicase_dom"/>
</dbReference>
<dbReference type="GO" id="GO:0003678">
    <property type="term" value="F:DNA helicase activity"/>
    <property type="evidence" value="ECO:0007669"/>
    <property type="project" value="UniProtKB-EC"/>
</dbReference>
<accession>A0ABU3IAX4</accession>
<dbReference type="GO" id="GO:0016787">
    <property type="term" value="F:hydrolase activity"/>
    <property type="evidence" value="ECO:0007669"/>
    <property type="project" value="UniProtKB-KW"/>
</dbReference>
<evidence type="ECO:0000313" key="10">
    <source>
        <dbReference type="Proteomes" id="UP001247542"/>
    </source>
</evidence>
<evidence type="ECO:0000256" key="3">
    <source>
        <dbReference type="ARBA" id="ARBA00022801"/>
    </source>
</evidence>
<dbReference type="SMART" id="SM00487">
    <property type="entry name" value="DEXDc"/>
    <property type="match status" value="1"/>
</dbReference>
<comment type="catalytic activity">
    <reaction evidence="7">
        <text>ATP + H2O = ADP + phosphate + H(+)</text>
        <dbReference type="Rhea" id="RHEA:13065"/>
        <dbReference type="ChEBI" id="CHEBI:15377"/>
        <dbReference type="ChEBI" id="CHEBI:15378"/>
        <dbReference type="ChEBI" id="CHEBI:30616"/>
        <dbReference type="ChEBI" id="CHEBI:43474"/>
        <dbReference type="ChEBI" id="CHEBI:456216"/>
        <dbReference type="EC" id="5.6.2.3"/>
    </reaction>
</comment>
<organism evidence="9 10">
    <name type="scientific">Gleimia hominis</name>
    <dbReference type="NCBI Taxonomy" id="595468"/>
    <lineage>
        <taxon>Bacteria</taxon>
        <taxon>Bacillati</taxon>
        <taxon>Actinomycetota</taxon>
        <taxon>Actinomycetes</taxon>
        <taxon>Actinomycetales</taxon>
        <taxon>Actinomycetaceae</taxon>
        <taxon>Gleimia</taxon>
    </lineage>
</organism>
<evidence type="ECO:0000256" key="4">
    <source>
        <dbReference type="ARBA" id="ARBA00022840"/>
    </source>
</evidence>
<name>A0ABU3IAX4_9ACTO</name>
<dbReference type="Pfam" id="PF00270">
    <property type="entry name" value="DEAD"/>
    <property type="match status" value="1"/>
</dbReference>
<feature type="domain" description="Helicase ATP-binding" evidence="8">
    <location>
        <begin position="10"/>
        <end position="288"/>
    </location>
</feature>
<dbReference type="Pfam" id="PF13307">
    <property type="entry name" value="Helicase_C_2"/>
    <property type="match status" value="1"/>
</dbReference>
<gene>
    <name evidence="9" type="ORF">QS713_05575</name>
</gene>
<evidence type="ECO:0000256" key="6">
    <source>
        <dbReference type="ARBA" id="ARBA00044969"/>
    </source>
</evidence>
<keyword evidence="10" id="KW-1185">Reference proteome</keyword>
<sequence length="634" mass="68213">MASEDQDLLRRVVDSFNGKERAGQQKMVDAVASALDEQQRLLVEAGTGTGKSLGYLVPAMRRAVEHSERILISTATLALQRQILTKDAPQVAAAMDADVDVAVLKGWSNYLCMHKVSGGYPDDDDTLFAPAPSSTTGKQVVRLRAWAEETTTGDRDDLTPGVNNEAWRAVSVNTNQCLGTACPMRSECFPAMAREAAAKAQIVVTNHSMLGIHAGTDNRILGEFDALIVDESHDLARVVRDQSARQLAPNWVSSRARRVTRRSSVDTHALEDGSELFNTALESLDEGLLTVRPPELVEALSAIDSQVRDVVRQIGAQSGLEAIDKKLALAALSDTQAFLDAWGRDPERMITWVSRSKDEQQTYLNCAPLDVAGAIAHNLFAERGCVLTSATLKLAGSFTSMARETGASLLPGTVHTLDVGTPFAPEKQGILYVASHLQVPGRSGVNADALTELVELTQAAGGGALALFSSRVGAQEGAAALREALDVPVYVQGEEQLPALINKFAAEEDSCLVGTLSLWQGIDVKGHACRLITIDRIPFPVPSDPVVAARNREVAKRGGNPFKVVSLDHAALLMRQAAGRLLRSDEDRGMVAILDSRVASRGYGKYLLTSLPRMWRTDQKSVALSALRRLNSGN</sequence>
<dbReference type="InterPro" id="IPR006555">
    <property type="entry name" value="ATP-dep_Helicase_C"/>
</dbReference>